<keyword evidence="2 4" id="KW-0648">Protein biosynthesis</keyword>
<dbReference type="AlphaFoldDB" id="A0A1T4VVG5"/>
<organism evidence="6 7">
    <name type="scientific">Eubacterium uniforme</name>
    <dbReference type="NCBI Taxonomy" id="39495"/>
    <lineage>
        <taxon>Bacteria</taxon>
        <taxon>Bacillati</taxon>
        <taxon>Bacillota</taxon>
        <taxon>Clostridia</taxon>
        <taxon>Eubacteriales</taxon>
        <taxon>Eubacteriaceae</taxon>
        <taxon>Eubacterium</taxon>
    </lineage>
</organism>
<dbReference type="Pfam" id="PF04073">
    <property type="entry name" value="tRNA_edit"/>
    <property type="match status" value="1"/>
</dbReference>
<name>A0A1T4VVG5_9FIRM</name>
<dbReference type="InterPro" id="IPR004369">
    <property type="entry name" value="Prolyl-tRNA_editing_YbaK/EbsC"/>
</dbReference>
<dbReference type="Proteomes" id="UP000190814">
    <property type="component" value="Unassembled WGS sequence"/>
</dbReference>
<dbReference type="RefSeq" id="WP_078766549.1">
    <property type="nucleotide sequence ID" value="NZ_FUXZ01000010.1"/>
</dbReference>
<gene>
    <name evidence="6" type="ORF">SAMN02745111_01696</name>
</gene>
<feature type="domain" description="YbaK/aminoacyl-tRNA synthetase-associated" evidence="5">
    <location>
        <begin position="31"/>
        <end position="147"/>
    </location>
</feature>
<dbReference type="GO" id="GO:0002161">
    <property type="term" value="F:aminoacyl-tRNA deacylase activity"/>
    <property type="evidence" value="ECO:0007669"/>
    <property type="project" value="InterPro"/>
</dbReference>
<proteinExistence type="inferred from homology"/>
<evidence type="ECO:0000313" key="6">
    <source>
        <dbReference type="EMBL" id="SKA68946.1"/>
    </source>
</evidence>
<keyword evidence="7" id="KW-1185">Reference proteome</keyword>
<evidence type="ECO:0000256" key="1">
    <source>
        <dbReference type="ARBA" id="ARBA00009798"/>
    </source>
</evidence>
<dbReference type="InterPro" id="IPR036754">
    <property type="entry name" value="YbaK/aa-tRNA-synt-asso_dom_sf"/>
</dbReference>
<dbReference type="GO" id="GO:0006412">
    <property type="term" value="P:translation"/>
    <property type="evidence" value="ECO:0007669"/>
    <property type="project" value="UniProtKB-KW"/>
</dbReference>
<keyword evidence="3 4" id="KW-0456">Lyase</keyword>
<evidence type="ECO:0000313" key="7">
    <source>
        <dbReference type="Proteomes" id="UP000190814"/>
    </source>
</evidence>
<dbReference type="NCBIfam" id="TIGR00011">
    <property type="entry name" value="YbaK_EbsC"/>
    <property type="match status" value="1"/>
</dbReference>
<evidence type="ECO:0000256" key="2">
    <source>
        <dbReference type="ARBA" id="ARBA00022917"/>
    </source>
</evidence>
<dbReference type="PANTHER" id="PTHR30411:SF0">
    <property type="entry name" value="CYS-TRNA(PRO)_CYS-TRNA(CYS) DEACYLASE YBAK"/>
    <property type="match status" value="1"/>
</dbReference>
<dbReference type="EMBL" id="FUXZ01000010">
    <property type="protein sequence ID" value="SKA68946.1"/>
    <property type="molecule type" value="Genomic_DNA"/>
</dbReference>
<comment type="similarity">
    <text evidence="1 4">Belongs to the prolyl-tRNA editing family. YbaK/EbsC subfamily.</text>
</comment>
<protein>
    <recommendedName>
        <fullName evidence="4">Cys-tRNA(Pro)/Cys-tRNA(Cys) deacylase</fullName>
        <ecNumber evidence="4">4.2.-.-</ecNumber>
    </recommendedName>
</protein>
<reference evidence="6 7" key="1">
    <citation type="submission" date="2017-02" db="EMBL/GenBank/DDBJ databases">
        <authorList>
            <person name="Peterson S.W."/>
        </authorList>
    </citation>
    <scope>NUCLEOTIDE SEQUENCE [LARGE SCALE GENOMIC DNA]</scope>
    <source>
        <strain evidence="6 7">ATCC 35992</strain>
    </source>
</reference>
<dbReference type="GO" id="GO:0016829">
    <property type="term" value="F:lyase activity"/>
    <property type="evidence" value="ECO:0007669"/>
    <property type="project" value="UniProtKB-KW"/>
</dbReference>
<dbReference type="STRING" id="39495.SAMN02745111_01696"/>
<dbReference type="EC" id="4.2.-.-" evidence="4"/>
<evidence type="ECO:0000256" key="4">
    <source>
        <dbReference type="PIRNR" id="PIRNR006181"/>
    </source>
</evidence>
<dbReference type="PIRSF" id="PIRSF006181">
    <property type="entry name" value="EbsC_YbaK"/>
    <property type="match status" value="1"/>
</dbReference>
<sequence>MKAKDKTNVMRVLDSKKIEYTAHAYEADPTLTGAQIAGILGEDTSKVFKTLVTQGKTNTYYVFVVPVEAELDLKKAAKAAGEKSIAMIKQKDLLPLTGYVHGGCSPIGMKKQFKTFVHETAPTFERIYVSAGKVGMQIELNPADLMKVVNCISANIIVD</sequence>
<dbReference type="SUPFAM" id="SSF55826">
    <property type="entry name" value="YbaK/ProRS associated domain"/>
    <property type="match status" value="1"/>
</dbReference>
<dbReference type="OrthoDB" id="9809296at2"/>
<dbReference type="Gene3D" id="3.90.960.10">
    <property type="entry name" value="YbaK/aminoacyl-tRNA synthetase-associated domain"/>
    <property type="match status" value="1"/>
</dbReference>
<evidence type="ECO:0000259" key="5">
    <source>
        <dbReference type="Pfam" id="PF04073"/>
    </source>
</evidence>
<accession>A0A1T4VVG5</accession>
<dbReference type="CDD" id="cd00002">
    <property type="entry name" value="YbaK_deacylase"/>
    <property type="match status" value="1"/>
</dbReference>
<dbReference type="InterPro" id="IPR007214">
    <property type="entry name" value="YbaK/aa-tRNA-synth-assoc-dom"/>
</dbReference>
<dbReference type="PANTHER" id="PTHR30411">
    <property type="entry name" value="CYTOPLASMIC PROTEIN"/>
    <property type="match status" value="1"/>
</dbReference>
<evidence type="ECO:0000256" key="3">
    <source>
        <dbReference type="ARBA" id="ARBA00023239"/>
    </source>
</evidence>